<dbReference type="AlphaFoldDB" id="A0A2H6DA85"/>
<dbReference type="PANTHER" id="PTHR42681:SF1">
    <property type="entry name" value="MALONYL-COA-ACYL CARRIER PROTEIN TRANSACYLASE, MITOCHONDRIAL"/>
    <property type="match status" value="1"/>
</dbReference>
<evidence type="ECO:0000256" key="4">
    <source>
        <dbReference type="PIRNR" id="PIRNR000446"/>
    </source>
</evidence>
<dbReference type="NCBIfam" id="TIGR00128">
    <property type="entry name" value="fabD"/>
    <property type="match status" value="1"/>
</dbReference>
<dbReference type="PIRSF" id="PIRSF000446">
    <property type="entry name" value="Mct"/>
    <property type="match status" value="1"/>
</dbReference>
<dbReference type="Gene3D" id="3.30.70.250">
    <property type="entry name" value="Malonyl-CoA ACP transacylase, ACP-binding"/>
    <property type="match status" value="1"/>
</dbReference>
<proteinExistence type="inferred from homology"/>
<name>A0A2H6DA85_TETHA</name>
<dbReference type="SMART" id="SM00827">
    <property type="entry name" value="PKS_AT"/>
    <property type="match status" value="1"/>
</dbReference>
<dbReference type="SUPFAM" id="SSF52151">
    <property type="entry name" value="FabD/lysophospholipase-like"/>
    <property type="match status" value="1"/>
</dbReference>
<reference evidence="7 8" key="1">
    <citation type="submission" date="2016-05" db="EMBL/GenBank/DDBJ databases">
        <title>Whole genome sequencing of Tetragenococcus halophilus subsp. halophilus NISL 7118.</title>
        <authorList>
            <person name="Shiwa Y."/>
            <person name="Nishimura I."/>
            <person name="Yoshikawa H."/>
            <person name="Koyama Y."/>
            <person name="Oguma T."/>
        </authorList>
    </citation>
    <scope>NUCLEOTIDE SEQUENCE [LARGE SCALE GENOMIC DNA]</scope>
    <source>
        <strain evidence="7 8">NISL 7118</strain>
    </source>
</reference>
<accession>A0A2H6DA85</accession>
<feature type="active site" evidence="5">
    <location>
        <position position="198"/>
    </location>
</feature>
<dbReference type="RefSeq" id="WP_061840948.1">
    <property type="nucleotide sequence ID" value="NZ_BDEB01000120.1"/>
</dbReference>
<dbReference type="InterPro" id="IPR024925">
    <property type="entry name" value="Malonyl_CoA-ACP_transAc"/>
</dbReference>
<evidence type="ECO:0000313" key="7">
    <source>
        <dbReference type="EMBL" id="GBD68492.1"/>
    </source>
</evidence>
<dbReference type="GO" id="GO:0006633">
    <property type="term" value="P:fatty acid biosynthetic process"/>
    <property type="evidence" value="ECO:0007669"/>
    <property type="project" value="TreeGrafter"/>
</dbReference>
<dbReference type="EMBL" id="BDEC01000050">
    <property type="protein sequence ID" value="GBD68492.1"/>
    <property type="molecule type" value="Genomic_DNA"/>
</dbReference>
<feature type="active site" evidence="5">
    <location>
        <position position="89"/>
    </location>
</feature>
<dbReference type="Gene3D" id="3.40.366.10">
    <property type="entry name" value="Malonyl-Coenzyme A Acyl Carrier Protein, domain 2"/>
    <property type="match status" value="1"/>
</dbReference>
<comment type="catalytic activity">
    <reaction evidence="3 4">
        <text>holo-[ACP] + malonyl-CoA = malonyl-[ACP] + CoA</text>
        <dbReference type="Rhea" id="RHEA:41792"/>
        <dbReference type="Rhea" id="RHEA-COMP:9623"/>
        <dbReference type="Rhea" id="RHEA-COMP:9685"/>
        <dbReference type="ChEBI" id="CHEBI:57287"/>
        <dbReference type="ChEBI" id="CHEBI:57384"/>
        <dbReference type="ChEBI" id="CHEBI:64479"/>
        <dbReference type="ChEBI" id="CHEBI:78449"/>
        <dbReference type="EC" id="2.3.1.39"/>
    </reaction>
</comment>
<dbReference type="FunFam" id="3.30.70.250:FF:000001">
    <property type="entry name" value="Malonyl CoA-acyl carrier protein transacylase"/>
    <property type="match status" value="1"/>
</dbReference>
<organism evidence="7 8">
    <name type="scientific">Tetragenococcus halophilus subsp. halophilus</name>
    <dbReference type="NCBI Taxonomy" id="1513897"/>
    <lineage>
        <taxon>Bacteria</taxon>
        <taxon>Bacillati</taxon>
        <taxon>Bacillota</taxon>
        <taxon>Bacilli</taxon>
        <taxon>Lactobacillales</taxon>
        <taxon>Enterococcaceae</taxon>
        <taxon>Tetragenococcus</taxon>
    </lineage>
</organism>
<dbReference type="Proteomes" id="UP000236214">
    <property type="component" value="Unassembled WGS sequence"/>
</dbReference>
<comment type="caution">
    <text evidence="7">The sequence shown here is derived from an EMBL/GenBank/DDBJ whole genome shotgun (WGS) entry which is preliminary data.</text>
</comment>
<dbReference type="InterPro" id="IPR050858">
    <property type="entry name" value="Mal-CoA-ACP_Trans/PKS_FabD"/>
</dbReference>
<evidence type="ECO:0000256" key="5">
    <source>
        <dbReference type="PIRSR" id="PIRSR000446-1"/>
    </source>
</evidence>
<dbReference type="PANTHER" id="PTHR42681">
    <property type="entry name" value="MALONYL-COA-ACYL CARRIER PROTEIN TRANSACYLASE, MITOCHONDRIAL"/>
    <property type="match status" value="1"/>
</dbReference>
<dbReference type="SUPFAM" id="SSF55048">
    <property type="entry name" value="Probable ACP-binding domain of malonyl-CoA ACP transacylase"/>
    <property type="match status" value="1"/>
</dbReference>
<evidence type="ECO:0000259" key="6">
    <source>
        <dbReference type="SMART" id="SM00827"/>
    </source>
</evidence>
<protein>
    <recommendedName>
        <fullName evidence="4">Malonyl CoA-acyl carrier protein transacylase</fullName>
        <ecNumber evidence="4">2.3.1.39</ecNumber>
    </recommendedName>
</protein>
<dbReference type="EC" id="2.3.1.39" evidence="4"/>
<evidence type="ECO:0000256" key="1">
    <source>
        <dbReference type="ARBA" id="ARBA00022679"/>
    </source>
</evidence>
<comment type="similarity">
    <text evidence="4">Belongs to the fabD family.</text>
</comment>
<evidence type="ECO:0000256" key="2">
    <source>
        <dbReference type="ARBA" id="ARBA00023315"/>
    </source>
</evidence>
<evidence type="ECO:0000256" key="3">
    <source>
        <dbReference type="ARBA" id="ARBA00048462"/>
    </source>
</evidence>
<dbReference type="GeneID" id="64054441"/>
<gene>
    <name evidence="7" type="primary">fabD</name>
    <name evidence="7" type="ORF">TEHN7118_1298</name>
</gene>
<dbReference type="InterPro" id="IPR001227">
    <property type="entry name" value="Ac_transferase_dom_sf"/>
</dbReference>
<keyword evidence="1 4" id="KW-0808">Transferase</keyword>
<dbReference type="GO" id="GO:0005829">
    <property type="term" value="C:cytosol"/>
    <property type="evidence" value="ECO:0007669"/>
    <property type="project" value="TreeGrafter"/>
</dbReference>
<dbReference type="InterPro" id="IPR016035">
    <property type="entry name" value="Acyl_Trfase/lysoPLipase"/>
</dbReference>
<evidence type="ECO:0000313" key="8">
    <source>
        <dbReference type="Proteomes" id="UP000236214"/>
    </source>
</evidence>
<sequence length="306" mass="33688">MKTAFLFSGQGDQYPGMGKDLYDQYEIVQKTFEQASNVLNYDMAELCFTENEQLDLTEYTQPAILTVSVAFLRLLKEKGIQPDAAAGLSLGEYSALVASQALSFETAVDLVARRGKYMAEAAPSGVGKMVAVMNMPADTIEKACQQASEYGIVSPANYNTPKQIVIGGEEKAVDYALDLLSQAGARRMIPLNVSGPFHTKLLEPASKQLKEVLKETTFNEMQIPVVSNTTAKVMKQDEIKHLLELQVKSPVRFYESVATLKELGIERIIEVGPGKTINGFMKKIDKSIKTDRISDLKTLQATEETI</sequence>
<dbReference type="InterPro" id="IPR016036">
    <property type="entry name" value="Malonyl_transacylase_ACP-bd"/>
</dbReference>
<keyword evidence="2 4" id="KW-0012">Acyltransferase</keyword>
<feature type="domain" description="Malonyl-CoA:ACP transacylase (MAT)" evidence="6">
    <location>
        <begin position="6"/>
        <end position="303"/>
    </location>
</feature>
<dbReference type="Pfam" id="PF00698">
    <property type="entry name" value="Acyl_transf_1"/>
    <property type="match status" value="1"/>
</dbReference>
<dbReference type="InterPro" id="IPR004410">
    <property type="entry name" value="Malonyl_CoA-ACP_transAc_FabD"/>
</dbReference>
<dbReference type="GO" id="GO:0004314">
    <property type="term" value="F:[acyl-carrier-protein] S-malonyltransferase activity"/>
    <property type="evidence" value="ECO:0007669"/>
    <property type="project" value="UniProtKB-EC"/>
</dbReference>
<dbReference type="InterPro" id="IPR014043">
    <property type="entry name" value="Acyl_transferase_dom"/>
</dbReference>
<keyword evidence="8" id="KW-1185">Reference proteome</keyword>